<name>A2EZF9_TRIV3</name>
<dbReference type="Proteomes" id="UP000001542">
    <property type="component" value="Unassembled WGS sequence"/>
</dbReference>
<evidence type="ECO:0000256" key="4">
    <source>
        <dbReference type="ARBA" id="ARBA00022695"/>
    </source>
</evidence>
<dbReference type="EMBL" id="DS113551">
    <property type="protein sequence ID" value="EAY01980.1"/>
    <property type="molecule type" value="Genomic_DNA"/>
</dbReference>
<dbReference type="VEuPathDB" id="TrichDB:TVAGG3_0812960"/>
<evidence type="ECO:0000256" key="5">
    <source>
        <dbReference type="ARBA" id="ARBA00022705"/>
    </source>
</evidence>
<dbReference type="EC" id="2.7.7.7" evidence="2"/>
<keyword evidence="5" id="KW-0235">DNA replication</keyword>
<reference evidence="10" key="1">
    <citation type="submission" date="2006-10" db="EMBL/GenBank/DDBJ databases">
        <authorList>
            <person name="Amadeo P."/>
            <person name="Zhao Q."/>
            <person name="Wortman J."/>
            <person name="Fraser-Liggett C."/>
            <person name="Carlton J."/>
        </authorList>
    </citation>
    <scope>NUCLEOTIDE SEQUENCE</scope>
    <source>
        <strain evidence="10">G3</strain>
    </source>
</reference>
<accession>A2EZF9</accession>
<feature type="domain" description="DNA-directed DNA polymerase family B mitochondria/virus" evidence="9">
    <location>
        <begin position="212"/>
        <end position="420"/>
    </location>
</feature>
<evidence type="ECO:0000256" key="2">
    <source>
        <dbReference type="ARBA" id="ARBA00012417"/>
    </source>
</evidence>
<keyword evidence="4" id="KW-0548">Nucleotidyltransferase</keyword>
<dbReference type="SUPFAM" id="SSF53098">
    <property type="entry name" value="Ribonuclease H-like"/>
    <property type="match status" value="1"/>
</dbReference>
<dbReference type="GO" id="GO:0003887">
    <property type="term" value="F:DNA-directed DNA polymerase activity"/>
    <property type="evidence" value="ECO:0007669"/>
    <property type="project" value="UniProtKB-KW"/>
</dbReference>
<dbReference type="InParanoid" id="A2EZF9"/>
<gene>
    <name evidence="10" type="ORF">TVAG_431210</name>
</gene>
<dbReference type="AlphaFoldDB" id="A2EZF9"/>
<keyword evidence="7" id="KW-0238">DNA-binding</keyword>
<proteinExistence type="inferred from homology"/>
<comment type="similarity">
    <text evidence="1">Belongs to the DNA polymerase type-B family.</text>
</comment>
<sequence length="482" mass="56630">MLEEELKQYDICQIQDQRKNSKRKNVLGCGDKNITLNIIDGHYFIEERTNITKSFCIHKYLYGEDIPLSYQNRTYSKSKGWATDKREDRFLMSGALIRLLICIDKVNVKLNKPCVCFKPMTWNDFSTVQTCFHKDIKDVEDVDLHYNPEFCTRLMRKSFKTEKDEQTTYWYADFESDVSGEIHKPFMVCLQNSSGTKTKTFKGEDCAYEFLKFLPDKAIVYFHNLAYDLRMFCHKGEMQHMLQKGTKIMNSTLTFENKVLQFRDTLPILNCKLSQIPSMFNLNSGRKEVFPYKYYTLERLKENKGVIKECGKDEDKIWNDEDMKLFISNIDAIPNCRIDEEHFDMYVYAEFYCQQDVKILRLGFNKFCHDFTKEFRLSPLDHVSISSLANEVFRQRVYLPNGNLYEYSGVVQKFIQKAVYFYKYSALRIVFAGSGLCLGQSFVWELSRGWFPLRPPRIRAVFEETGPEDGLRSSGLSNGQSL</sequence>
<evidence type="ECO:0000256" key="1">
    <source>
        <dbReference type="ARBA" id="ARBA00005755"/>
    </source>
</evidence>
<comment type="catalytic activity">
    <reaction evidence="8">
        <text>DNA(n) + a 2'-deoxyribonucleoside 5'-triphosphate = DNA(n+1) + diphosphate</text>
        <dbReference type="Rhea" id="RHEA:22508"/>
        <dbReference type="Rhea" id="RHEA-COMP:17339"/>
        <dbReference type="Rhea" id="RHEA-COMP:17340"/>
        <dbReference type="ChEBI" id="CHEBI:33019"/>
        <dbReference type="ChEBI" id="CHEBI:61560"/>
        <dbReference type="ChEBI" id="CHEBI:173112"/>
        <dbReference type="EC" id="2.7.7.7"/>
    </reaction>
</comment>
<dbReference type="PANTHER" id="PTHR48144:SF2">
    <property type="entry name" value="DNA-DIRECTED DNA POLYMERASE"/>
    <property type="match status" value="1"/>
</dbReference>
<dbReference type="VEuPathDB" id="TrichDB:TVAG_431210"/>
<dbReference type="InterPro" id="IPR012337">
    <property type="entry name" value="RNaseH-like_sf"/>
</dbReference>
<evidence type="ECO:0000313" key="11">
    <source>
        <dbReference type="Proteomes" id="UP000001542"/>
    </source>
</evidence>
<evidence type="ECO:0000259" key="9">
    <source>
        <dbReference type="Pfam" id="PF03175"/>
    </source>
</evidence>
<dbReference type="PANTHER" id="PTHR48144">
    <property type="entry name" value="DNA-DIRECTED DNA POLYMERASE"/>
    <property type="match status" value="1"/>
</dbReference>
<organism evidence="10 11">
    <name type="scientific">Trichomonas vaginalis (strain ATCC PRA-98 / G3)</name>
    <dbReference type="NCBI Taxonomy" id="412133"/>
    <lineage>
        <taxon>Eukaryota</taxon>
        <taxon>Metamonada</taxon>
        <taxon>Parabasalia</taxon>
        <taxon>Trichomonadida</taxon>
        <taxon>Trichomonadidae</taxon>
        <taxon>Trichomonas</taxon>
    </lineage>
</organism>
<dbReference type="GO" id="GO:0000166">
    <property type="term" value="F:nucleotide binding"/>
    <property type="evidence" value="ECO:0007669"/>
    <property type="project" value="InterPro"/>
</dbReference>
<evidence type="ECO:0000256" key="6">
    <source>
        <dbReference type="ARBA" id="ARBA00022932"/>
    </source>
</evidence>
<dbReference type="GO" id="GO:0003677">
    <property type="term" value="F:DNA binding"/>
    <property type="evidence" value="ECO:0007669"/>
    <property type="project" value="UniProtKB-KW"/>
</dbReference>
<evidence type="ECO:0000256" key="7">
    <source>
        <dbReference type="ARBA" id="ARBA00023125"/>
    </source>
</evidence>
<keyword evidence="3" id="KW-0808">Transferase</keyword>
<dbReference type="GO" id="GO:0006260">
    <property type="term" value="P:DNA replication"/>
    <property type="evidence" value="ECO:0007669"/>
    <property type="project" value="UniProtKB-KW"/>
</dbReference>
<dbReference type="InterPro" id="IPR004868">
    <property type="entry name" value="DNA-dir_DNA_pol_B_mt/vir"/>
</dbReference>
<evidence type="ECO:0000313" key="10">
    <source>
        <dbReference type="EMBL" id="EAY01980.1"/>
    </source>
</evidence>
<keyword evidence="11" id="KW-1185">Reference proteome</keyword>
<dbReference type="Gene3D" id="3.30.420.10">
    <property type="entry name" value="Ribonuclease H-like superfamily/Ribonuclease H"/>
    <property type="match status" value="1"/>
</dbReference>
<dbReference type="InterPro" id="IPR036397">
    <property type="entry name" value="RNaseH_sf"/>
</dbReference>
<reference evidence="10" key="2">
    <citation type="journal article" date="2007" name="Science">
        <title>Draft genome sequence of the sexually transmitted pathogen Trichomonas vaginalis.</title>
        <authorList>
            <person name="Carlton J.M."/>
            <person name="Hirt R.P."/>
            <person name="Silva J.C."/>
            <person name="Delcher A.L."/>
            <person name="Schatz M."/>
            <person name="Zhao Q."/>
            <person name="Wortman J.R."/>
            <person name="Bidwell S.L."/>
            <person name="Alsmark U.C.M."/>
            <person name="Besteiro S."/>
            <person name="Sicheritz-Ponten T."/>
            <person name="Noel C.J."/>
            <person name="Dacks J.B."/>
            <person name="Foster P.G."/>
            <person name="Simillion C."/>
            <person name="Van de Peer Y."/>
            <person name="Miranda-Saavedra D."/>
            <person name="Barton G.J."/>
            <person name="Westrop G.D."/>
            <person name="Mueller S."/>
            <person name="Dessi D."/>
            <person name="Fiori P.L."/>
            <person name="Ren Q."/>
            <person name="Paulsen I."/>
            <person name="Zhang H."/>
            <person name="Bastida-Corcuera F.D."/>
            <person name="Simoes-Barbosa A."/>
            <person name="Brown M.T."/>
            <person name="Hayes R.D."/>
            <person name="Mukherjee M."/>
            <person name="Okumura C.Y."/>
            <person name="Schneider R."/>
            <person name="Smith A.J."/>
            <person name="Vanacova S."/>
            <person name="Villalvazo M."/>
            <person name="Haas B.J."/>
            <person name="Pertea M."/>
            <person name="Feldblyum T.V."/>
            <person name="Utterback T.R."/>
            <person name="Shu C.L."/>
            <person name="Osoegawa K."/>
            <person name="de Jong P.J."/>
            <person name="Hrdy I."/>
            <person name="Horvathova L."/>
            <person name="Zubacova Z."/>
            <person name="Dolezal P."/>
            <person name="Malik S.B."/>
            <person name="Logsdon J.M. Jr."/>
            <person name="Henze K."/>
            <person name="Gupta A."/>
            <person name="Wang C.C."/>
            <person name="Dunne R.L."/>
            <person name="Upcroft J.A."/>
            <person name="Upcroft P."/>
            <person name="White O."/>
            <person name="Salzberg S.L."/>
            <person name="Tang P."/>
            <person name="Chiu C.-H."/>
            <person name="Lee Y.-S."/>
            <person name="Embley T.M."/>
            <person name="Coombs G.H."/>
            <person name="Mottram J.C."/>
            <person name="Tachezy J."/>
            <person name="Fraser-Liggett C.M."/>
            <person name="Johnson P.J."/>
        </authorList>
    </citation>
    <scope>NUCLEOTIDE SEQUENCE [LARGE SCALE GENOMIC DNA]</scope>
    <source>
        <strain evidence="10">G3</strain>
    </source>
</reference>
<keyword evidence="6" id="KW-0239">DNA-directed DNA polymerase</keyword>
<protein>
    <recommendedName>
        <fullName evidence="2">DNA-directed DNA polymerase</fullName>
        <ecNumber evidence="2">2.7.7.7</ecNumber>
    </recommendedName>
</protein>
<evidence type="ECO:0000256" key="3">
    <source>
        <dbReference type="ARBA" id="ARBA00022679"/>
    </source>
</evidence>
<dbReference type="Pfam" id="PF03175">
    <property type="entry name" value="DNA_pol_B_2"/>
    <property type="match status" value="1"/>
</dbReference>
<evidence type="ECO:0000256" key="8">
    <source>
        <dbReference type="ARBA" id="ARBA00049244"/>
    </source>
</evidence>